<organism evidence="2 3">
    <name type="scientific">Timema podura</name>
    <name type="common">Walking stick</name>
    <dbReference type="NCBI Taxonomy" id="61482"/>
    <lineage>
        <taxon>Eukaryota</taxon>
        <taxon>Metazoa</taxon>
        <taxon>Ecdysozoa</taxon>
        <taxon>Arthropoda</taxon>
        <taxon>Hexapoda</taxon>
        <taxon>Insecta</taxon>
        <taxon>Pterygota</taxon>
        <taxon>Neoptera</taxon>
        <taxon>Polyneoptera</taxon>
        <taxon>Phasmatodea</taxon>
        <taxon>Timematodea</taxon>
        <taxon>Timematoidea</taxon>
        <taxon>Timematidae</taxon>
        <taxon>Timema</taxon>
    </lineage>
</organism>
<keyword evidence="3" id="KW-1185">Reference proteome</keyword>
<protein>
    <submittedName>
        <fullName evidence="2">Uncharacterized protein</fullName>
    </submittedName>
</protein>
<evidence type="ECO:0000313" key="3">
    <source>
        <dbReference type="Proteomes" id="UP001153148"/>
    </source>
</evidence>
<feature type="region of interest" description="Disordered" evidence="1">
    <location>
        <begin position="19"/>
        <end position="41"/>
    </location>
</feature>
<dbReference type="EMBL" id="CAJPIN010022814">
    <property type="protein sequence ID" value="CAG2062868.1"/>
    <property type="molecule type" value="Genomic_DNA"/>
</dbReference>
<gene>
    <name evidence="2" type="ORF">TPAB3V08_LOCUS9816</name>
</gene>
<dbReference type="Proteomes" id="UP001153148">
    <property type="component" value="Unassembled WGS sequence"/>
</dbReference>
<feature type="non-terminal residue" evidence="2">
    <location>
        <position position="107"/>
    </location>
</feature>
<feature type="compositionally biased region" description="Polar residues" evidence="1">
    <location>
        <begin position="21"/>
        <end position="39"/>
    </location>
</feature>
<name>A0ABN7P4R5_TIMPD</name>
<sequence>MDEVGPHCLDEHTRLIRAMSPQRSKYTTGDPSHSPSSIHQDAHGSVTITDGYEDVIQLHALGTQGDGLSQTGLCDKLLDCVLALFQFISRSSYVATSITMMVSLYIL</sequence>
<reference evidence="2" key="1">
    <citation type="submission" date="2021-03" db="EMBL/GenBank/DDBJ databases">
        <authorList>
            <person name="Tran Van P."/>
        </authorList>
    </citation>
    <scope>NUCLEOTIDE SEQUENCE</scope>
</reference>
<accession>A0ABN7P4R5</accession>
<comment type="caution">
    <text evidence="2">The sequence shown here is derived from an EMBL/GenBank/DDBJ whole genome shotgun (WGS) entry which is preliminary data.</text>
</comment>
<proteinExistence type="predicted"/>
<evidence type="ECO:0000313" key="2">
    <source>
        <dbReference type="EMBL" id="CAG2062868.1"/>
    </source>
</evidence>
<evidence type="ECO:0000256" key="1">
    <source>
        <dbReference type="SAM" id="MobiDB-lite"/>
    </source>
</evidence>